<evidence type="ECO:0000256" key="1">
    <source>
        <dbReference type="ARBA" id="ARBA00004418"/>
    </source>
</evidence>
<dbReference type="AlphaFoldDB" id="A0A285IPK7"/>
<reference evidence="4 5" key="1">
    <citation type="submission" date="2017-09" db="EMBL/GenBank/DDBJ databases">
        <authorList>
            <person name="Ehlers B."/>
            <person name="Leendertz F.H."/>
        </authorList>
    </citation>
    <scope>NUCLEOTIDE SEQUENCE [LARGE SCALE GENOMIC DNA]</scope>
    <source>
        <strain evidence="4 5">CGMCC 1.12662</strain>
    </source>
</reference>
<dbReference type="InterPro" id="IPR006059">
    <property type="entry name" value="SBP"/>
</dbReference>
<feature type="signal peptide" evidence="3">
    <location>
        <begin position="1"/>
        <end position="28"/>
    </location>
</feature>
<dbReference type="GO" id="GO:0042597">
    <property type="term" value="C:periplasmic space"/>
    <property type="evidence" value="ECO:0007669"/>
    <property type="project" value="UniProtKB-SubCell"/>
</dbReference>
<comment type="subcellular location">
    <subcellularLocation>
        <location evidence="1">Periplasm</location>
    </subcellularLocation>
</comment>
<organism evidence="4 5">
    <name type="scientific">Pseudooceanicola antarcticus</name>
    <dbReference type="NCBI Taxonomy" id="1247613"/>
    <lineage>
        <taxon>Bacteria</taxon>
        <taxon>Pseudomonadati</taxon>
        <taxon>Pseudomonadota</taxon>
        <taxon>Alphaproteobacteria</taxon>
        <taxon>Rhodobacterales</taxon>
        <taxon>Paracoccaceae</taxon>
        <taxon>Pseudooceanicola</taxon>
    </lineage>
</organism>
<dbReference type="RefSeq" id="WP_218844981.1">
    <property type="nucleotide sequence ID" value="NZ_OBEA01000003.1"/>
</dbReference>
<feature type="chain" id="PRO_5012854684" evidence="3">
    <location>
        <begin position="29"/>
        <end position="419"/>
    </location>
</feature>
<accession>A0A285IPK7</accession>
<dbReference type="CDD" id="cd13585">
    <property type="entry name" value="PBP2_TMBP_like"/>
    <property type="match status" value="1"/>
</dbReference>
<dbReference type="Proteomes" id="UP000231655">
    <property type="component" value="Unassembled WGS sequence"/>
</dbReference>
<dbReference type="PANTHER" id="PTHR43649:SF12">
    <property type="entry name" value="DIACETYLCHITOBIOSE BINDING PROTEIN DASA"/>
    <property type="match status" value="1"/>
</dbReference>
<evidence type="ECO:0000313" key="5">
    <source>
        <dbReference type="Proteomes" id="UP000231655"/>
    </source>
</evidence>
<comment type="similarity">
    <text evidence="2">Belongs to the bacterial solute-binding protein 1 family.</text>
</comment>
<dbReference type="PANTHER" id="PTHR43649">
    <property type="entry name" value="ARABINOSE-BINDING PROTEIN-RELATED"/>
    <property type="match status" value="1"/>
</dbReference>
<protein>
    <submittedName>
        <fullName evidence="4">Carbohydrate ABC transporter substrate-binding protein, CUT1 family</fullName>
    </submittedName>
</protein>
<dbReference type="InterPro" id="IPR050490">
    <property type="entry name" value="Bact_solute-bd_prot1"/>
</dbReference>
<evidence type="ECO:0000256" key="2">
    <source>
        <dbReference type="ARBA" id="ARBA00008520"/>
    </source>
</evidence>
<keyword evidence="3" id="KW-0732">Signal</keyword>
<dbReference type="SUPFAM" id="SSF53850">
    <property type="entry name" value="Periplasmic binding protein-like II"/>
    <property type="match status" value="1"/>
</dbReference>
<gene>
    <name evidence="4" type="ORF">SAMN06297129_1627</name>
</gene>
<sequence length="419" mass="44343">MKRHDKMIKRLIGASALAAGLCGTPALAEELRFTVWTGSEAHLSMLNGIAASYTEKNPDVTVRFETIPFADYVQKITLQLAGGNPPDLGWLLESSAPTFVDAAVLADVSETLKSTEGYDFDDLSQGAMGLWQDGDAVYGVPFSTSPFIVYYNASLYDAAGLEHPDALAAKGEWTWERLKQDAAALADAEAGVWGFQSVDGQGYGGRAVHTLIPMVRSHGGDAWADGTCGWASDEAVEAVSLYHDMIFKDHSAVPPGEQGDFFTGNAALTVTQLSRVSKLKDAAFDWGIAPLPSGPAGEASVIGQAAIVAFAQGKQTDLAADFMAHMTSAENVAIMAEFFPPARNSVLEGEAFLTSNAAVSPEQMKIVANGIANGAVAPGHVAYPQIESAMRPKFDALWKPDADVKAVLEDVCAAIEPLL</sequence>
<dbReference type="Pfam" id="PF13416">
    <property type="entry name" value="SBP_bac_8"/>
    <property type="match status" value="1"/>
</dbReference>
<evidence type="ECO:0000313" key="4">
    <source>
        <dbReference type="EMBL" id="SNY49884.1"/>
    </source>
</evidence>
<name>A0A285IPK7_9RHOB</name>
<dbReference type="EMBL" id="OBEA01000003">
    <property type="protein sequence ID" value="SNY49884.1"/>
    <property type="molecule type" value="Genomic_DNA"/>
</dbReference>
<dbReference type="Gene3D" id="3.40.190.10">
    <property type="entry name" value="Periplasmic binding protein-like II"/>
    <property type="match status" value="1"/>
</dbReference>
<evidence type="ECO:0000256" key="3">
    <source>
        <dbReference type="SAM" id="SignalP"/>
    </source>
</evidence>
<proteinExistence type="inferred from homology"/>